<dbReference type="Gene3D" id="1.10.287.950">
    <property type="entry name" value="Methyl-accepting chemotaxis protein"/>
    <property type="match status" value="1"/>
</dbReference>
<dbReference type="PROSITE" id="PS50111">
    <property type="entry name" value="CHEMOTAXIS_TRANSDUC_2"/>
    <property type="match status" value="1"/>
</dbReference>
<feature type="transmembrane region" description="Helical" evidence="5">
    <location>
        <begin position="349"/>
        <end position="372"/>
    </location>
</feature>
<keyword evidence="5" id="KW-0472">Membrane</keyword>
<dbReference type="Gene3D" id="3.30.450.20">
    <property type="entry name" value="PAS domain"/>
    <property type="match status" value="1"/>
</dbReference>
<keyword evidence="5" id="KW-1133">Transmembrane helix</keyword>
<dbReference type="EMBL" id="JWIC01000010">
    <property type="protein sequence ID" value="KID54627.1"/>
    <property type="molecule type" value="Genomic_DNA"/>
</dbReference>
<evidence type="ECO:0000313" key="8">
    <source>
        <dbReference type="EMBL" id="KID54627.1"/>
    </source>
</evidence>
<dbReference type="FunFam" id="1.10.287.950:FF:000001">
    <property type="entry name" value="Methyl-accepting chemotaxis sensory transducer"/>
    <property type="match status" value="1"/>
</dbReference>
<dbReference type="SMART" id="SM00283">
    <property type="entry name" value="MA"/>
    <property type="match status" value="1"/>
</dbReference>
<evidence type="ECO:0000313" key="9">
    <source>
        <dbReference type="Proteomes" id="UP000031327"/>
    </source>
</evidence>
<dbReference type="PANTHER" id="PTHR32089">
    <property type="entry name" value="METHYL-ACCEPTING CHEMOTAXIS PROTEIN MCPB"/>
    <property type="match status" value="1"/>
</dbReference>
<evidence type="ECO:0000256" key="3">
    <source>
        <dbReference type="ARBA" id="ARBA00029447"/>
    </source>
</evidence>
<comment type="similarity">
    <text evidence="3">Belongs to the methyl-accepting chemotaxis (MCP) protein family.</text>
</comment>
<comment type="caution">
    <text evidence="8">The sequence shown here is derived from an EMBL/GenBank/DDBJ whole genome shotgun (WGS) entry which is preliminary data.</text>
</comment>
<dbReference type="Pfam" id="PF00015">
    <property type="entry name" value="MCPsignal"/>
    <property type="match status" value="1"/>
</dbReference>
<feature type="domain" description="Methyl-accepting transducer" evidence="6">
    <location>
        <begin position="432"/>
        <end position="668"/>
    </location>
</feature>
<gene>
    <name evidence="8" type="ORF">JF50_22235</name>
</gene>
<accession>A0A0C1QHF7</accession>
<dbReference type="SMART" id="SM00304">
    <property type="entry name" value="HAMP"/>
    <property type="match status" value="1"/>
</dbReference>
<evidence type="ECO:0000256" key="1">
    <source>
        <dbReference type="ARBA" id="ARBA00004370"/>
    </source>
</evidence>
<dbReference type="CDD" id="cd11386">
    <property type="entry name" value="MCP_signal"/>
    <property type="match status" value="1"/>
</dbReference>
<organism evidence="8 9">
    <name type="scientific">Pseudoalteromonas luteoviolacea</name>
    <dbReference type="NCBI Taxonomy" id="43657"/>
    <lineage>
        <taxon>Bacteria</taxon>
        <taxon>Pseudomonadati</taxon>
        <taxon>Pseudomonadota</taxon>
        <taxon>Gammaproteobacteria</taxon>
        <taxon>Alteromonadales</taxon>
        <taxon>Pseudoalteromonadaceae</taxon>
        <taxon>Pseudoalteromonas</taxon>
    </lineage>
</organism>
<dbReference type="SUPFAM" id="SSF58104">
    <property type="entry name" value="Methyl-accepting chemotaxis protein (MCP) signaling domain"/>
    <property type="match status" value="1"/>
</dbReference>
<evidence type="ECO:0000259" key="6">
    <source>
        <dbReference type="PROSITE" id="PS50111"/>
    </source>
</evidence>
<dbReference type="GO" id="GO:0006935">
    <property type="term" value="P:chemotaxis"/>
    <property type="evidence" value="ECO:0007669"/>
    <property type="project" value="UniProtKB-ARBA"/>
</dbReference>
<dbReference type="Pfam" id="PF00672">
    <property type="entry name" value="HAMP"/>
    <property type="match status" value="1"/>
</dbReference>
<comment type="subcellular location">
    <subcellularLocation>
        <location evidence="1">Membrane</location>
    </subcellularLocation>
</comment>
<name>A0A0C1QHF7_9GAMM</name>
<reference evidence="8 9" key="1">
    <citation type="submission" date="2014-12" db="EMBL/GenBank/DDBJ databases">
        <title>Draft Genome Sequence of Pseudoalteromonas luteoviolacea HI1.</title>
        <authorList>
            <person name="Asahina A.Y."/>
            <person name="Hadfield M.G."/>
        </authorList>
    </citation>
    <scope>NUCLEOTIDE SEQUENCE [LARGE SCALE GENOMIC DNA]</scope>
    <source>
        <strain evidence="8 9">HI1</strain>
    </source>
</reference>
<keyword evidence="5" id="KW-0812">Transmembrane</keyword>
<evidence type="ECO:0000256" key="4">
    <source>
        <dbReference type="PROSITE-ProRule" id="PRU00284"/>
    </source>
</evidence>
<feature type="transmembrane region" description="Helical" evidence="5">
    <location>
        <begin position="12"/>
        <end position="33"/>
    </location>
</feature>
<dbReference type="InterPro" id="IPR004089">
    <property type="entry name" value="MCPsignal_dom"/>
</dbReference>
<dbReference type="Proteomes" id="UP000031327">
    <property type="component" value="Unassembled WGS sequence"/>
</dbReference>
<dbReference type="GO" id="GO:0007165">
    <property type="term" value="P:signal transduction"/>
    <property type="evidence" value="ECO:0007669"/>
    <property type="project" value="UniProtKB-KW"/>
</dbReference>
<proteinExistence type="inferred from homology"/>
<evidence type="ECO:0000256" key="2">
    <source>
        <dbReference type="ARBA" id="ARBA00023224"/>
    </source>
</evidence>
<dbReference type="InterPro" id="IPR003660">
    <property type="entry name" value="HAMP_dom"/>
</dbReference>
<protein>
    <submittedName>
        <fullName evidence="8">Chemotaxis protein</fullName>
    </submittedName>
</protein>
<dbReference type="Pfam" id="PF22673">
    <property type="entry name" value="MCP-like_PDC_1"/>
    <property type="match status" value="1"/>
</dbReference>
<dbReference type="AlphaFoldDB" id="A0A0C1QHF7"/>
<dbReference type="GO" id="GO:0016020">
    <property type="term" value="C:membrane"/>
    <property type="evidence" value="ECO:0007669"/>
    <property type="project" value="UniProtKB-SubCell"/>
</dbReference>
<dbReference type="PANTHER" id="PTHR32089:SF117">
    <property type="entry name" value="METHYL ACCEPTING SENSORY TRANSDUCER WITH CACHE_1 SMALL MOLECULE BINDING DOMAIN"/>
    <property type="match status" value="1"/>
</dbReference>
<dbReference type="PROSITE" id="PS50885">
    <property type="entry name" value="HAMP"/>
    <property type="match status" value="1"/>
</dbReference>
<dbReference type="OrthoDB" id="2489132at2"/>
<keyword evidence="2 4" id="KW-0807">Transducer</keyword>
<feature type="domain" description="HAMP" evidence="7">
    <location>
        <begin position="373"/>
        <end position="427"/>
    </location>
</feature>
<sequence length="704" mass="77233">MRQISIKYKLMLFVIMLVISVIAMLVITTWLHLQQENKKQGEQIQSVILSEINTRLAAQGDYYGQKIAAFLNSAYRVPNTLAGALESTFQDPLARSEVQSILKGALQASSDISSIYVHFEENAYDQKDFHFSNGATHSVVGSGALEMYFTQDSSGITQHRVASSEAKYSEILNHHGIREAEWYLCAKDHNFPCIMEPYLYEISAGNEMLMTSLTVPVKQDGNFKGLIGVDVNLPSLQRLVQELSSQLYQGQGKVYLISELGLVAGASHYNDRLGEPLDDILNRTLANKLKHLHQEAGYYEFGDVIFFANSIEINLANTVWSLVIEVPKQEVLSSAFMIENQLRQSTNDLGIWMLMLGIVVVTAALALSIYLINTITKPLSYIQTRVSNLASSEGDLTHNLDVTHHAELISLANGFNLFTNKLRDMIQDLKGLAQQSYQQSYATTEAAINIKNKVSNQHIEIDSVVTAINELSATASEVARASEQAASTTDKAVGAVKECETRIVATTAKVEEIAEQVAIAQSAFHKVAKRSNDISHILDVIRAIAEQTNLLALNAAIEAARAGEQGRGFAVVADEVRSLASKTQASTDDIATLIENLQNEITGSEQIIEQTVKKGSDATLLSQQAAGTMQVLVTELHHISHEVTQIATSAEEQSMVTEEVNMNTTSIADAARELSKYADEVELAASAMTQLVEQKHGQLNLLKT</sequence>
<evidence type="ECO:0000259" key="7">
    <source>
        <dbReference type="PROSITE" id="PS50885"/>
    </source>
</evidence>
<evidence type="ECO:0000256" key="5">
    <source>
        <dbReference type="SAM" id="Phobius"/>
    </source>
</evidence>
<dbReference type="CDD" id="cd12913">
    <property type="entry name" value="PDC1_MCP_like"/>
    <property type="match status" value="1"/>
</dbReference>